<dbReference type="HAMAP" id="MF_01808">
    <property type="entry name" value="Recomb_XerC_XerD"/>
    <property type="match status" value="1"/>
</dbReference>
<comment type="subunit">
    <text evidence="11">Forms a cyclic heterotetrameric complex composed of two molecules of XerC and two molecules of XerD.</text>
</comment>
<comment type="similarity">
    <text evidence="2 11">Belongs to the 'phage' integrase family. XerC subfamily.</text>
</comment>
<gene>
    <name evidence="11 14" type="primary">xerC</name>
    <name evidence="14" type="ORF">THMIRHAS_04420</name>
</gene>
<feature type="active site" evidence="11">
    <location>
        <position position="154"/>
    </location>
</feature>
<dbReference type="GO" id="GO:0009037">
    <property type="term" value="F:tyrosine-based site-specific recombinase activity"/>
    <property type="evidence" value="ECO:0007669"/>
    <property type="project" value="UniProtKB-UniRule"/>
</dbReference>
<protein>
    <recommendedName>
        <fullName evidence="3 11">Tyrosine recombinase XerC</fullName>
    </recommendedName>
</protein>
<feature type="active site" evidence="11">
    <location>
        <position position="275"/>
    </location>
</feature>
<feature type="active site" evidence="11">
    <location>
        <position position="249"/>
    </location>
</feature>
<dbReference type="PANTHER" id="PTHR30349:SF81">
    <property type="entry name" value="TYROSINE RECOMBINASE XERC"/>
    <property type="match status" value="1"/>
</dbReference>
<dbReference type="InterPro" id="IPR023009">
    <property type="entry name" value="Tyrosine_recombinase_XerC/XerD"/>
</dbReference>
<dbReference type="InterPro" id="IPR010998">
    <property type="entry name" value="Integrase_recombinase_N"/>
</dbReference>
<dbReference type="GO" id="GO:0005737">
    <property type="term" value="C:cytoplasm"/>
    <property type="evidence" value="ECO:0007669"/>
    <property type="project" value="UniProtKB-SubCell"/>
</dbReference>
<feature type="active site" evidence="11">
    <location>
        <position position="180"/>
    </location>
</feature>
<proteinExistence type="inferred from homology"/>
<dbReference type="AlphaFoldDB" id="A0A6F8PSI5"/>
<dbReference type="Pfam" id="PF00589">
    <property type="entry name" value="Phage_integrase"/>
    <property type="match status" value="1"/>
</dbReference>
<organism evidence="14 15">
    <name type="scientific">Thiosulfatimonas sediminis</name>
    <dbReference type="NCBI Taxonomy" id="2675054"/>
    <lineage>
        <taxon>Bacteria</taxon>
        <taxon>Pseudomonadati</taxon>
        <taxon>Pseudomonadota</taxon>
        <taxon>Gammaproteobacteria</taxon>
        <taxon>Thiotrichales</taxon>
        <taxon>Piscirickettsiaceae</taxon>
        <taxon>Thiosulfatimonas</taxon>
    </lineage>
</organism>
<keyword evidence="7 11" id="KW-0229">DNA integration</keyword>
<sequence>MSVLDAQLQQYLDGLQAKNASAHTIKNYLADLNDFAAFVLTYSAAPSTDLLIDWSRVDAQCLQTYLSQRFEEGLSAASIARKLSSLRSFFGFLVQRNLLALNPTVGLKAPKRPKPLPKSIDVDLTAQLLEQPQHTWQEVRDQAIFELLYSAGLRVSECTQLDLSPGLDSLQAGWVQVLGKGAKERLAPVGSQALQALNRWLQIRAAHAAQAEQAVFVNRFGGRLSVRSVQMRLDKRALEAGMPTKMSPHRLRHACATHVLESSGDLRAVQEMLGHENLSTTQIYTKLDMQHLAKVYDAAHPRAKKRRHE</sequence>
<feature type="domain" description="Core-binding (CB)" evidence="13">
    <location>
        <begin position="2"/>
        <end position="94"/>
    </location>
</feature>
<evidence type="ECO:0000256" key="11">
    <source>
        <dbReference type="HAMAP-Rule" id="MF_01808"/>
    </source>
</evidence>
<feature type="domain" description="Tyr recombinase" evidence="12">
    <location>
        <begin position="111"/>
        <end position="297"/>
    </location>
</feature>
<dbReference type="GO" id="GO:0051301">
    <property type="term" value="P:cell division"/>
    <property type="evidence" value="ECO:0007669"/>
    <property type="project" value="UniProtKB-UniRule"/>
</dbReference>
<dbReference type="KEGG" id="tse:THMIRHAS_04420"/>
<dbReference type="PROSITE" id="PS51900">
    <property type="entry name" value="CB"/>
    <property type="match status" value="1"/>
</dbReference>
<evidence type="ECO:0000256" key="3">
    <source>
        <dbReference type="ARBA" id="ARBA00015804"/>
    </source>
</evidence>
<comment type="subcellular location">
    <subcellularLocation>
        <location evidence="1 11">Cytoplasm</location>
    </subcellularLocation>
</comment>
<dbReference type="InterPro" id="IPR002104">
    <property type="entry name" value="Integrase_catalytic"/>
</dbReference>
<evidence type="ECO:0000256" key="1">
    <source>
        <dbReference type="ARBA" id="ARBA00004496"/>
    </source>
</evidence>
<dbReference type="InterPro" id="IPR011931">
    <property type="entry name" value="Recomb_XerC"/>
</dbReference>
<evidence type="ECO:0000256" key="10">
    <source>
        <dbReference type="ARBA" id="ARBA00023306"/>
    </source>
</evidence>
<evidence type="ECO:0000259" key="12">
    <source>
        <dbReference type="PROSITE" id="PS51898"/>
    </source>
</evidence>
<evidence type="ECO:0000259" key="13">
    <source>
        <dbReference type="PROSITE" id="PS51900"/>
    </source>
</evidence>
<comment type="function">
    <text evidence="11">Site-specific tyrosine recombinase, which acts by catalyzing the cutting and rejoining of the recombining DNA molecules. The XerC-XerD complex is essential to convert dimers of the bacterial chromosome into monomers to permit their segregation at cell division. It also contributes to the segregational stability of plasmids.</text>
</comment>
<dbReference type="PANTHER" id="PTHR30349">
    <property type="entry name" value="PHAGE INTEGRASE-RELATED"/>
    <property type="match status" value="1"/>
</dbReference>
<dbReference type="SUPFAM" id="SSF56349">
    <property type="entry name" value="DNA breaking-rejoining enzymes"/>
    <property type="match status" value="1"/>
</dbReference>
<evidence type="ECO:0000256" key="7">
    <source>
        <dbReference type="ARBA" id="ARBA00022908"/>
    </source>
</evidence>
<dbReference type="NCBIfam" id="TIGR02224">
    <property type="entry name" value="recomb_XerC"/>
    <property type="match status" value="1"/>
</dbReference>
<keyword evidence="6 11" id="KW-0159">Chromosome partition</keyword>
<keyword evidence="15" id="KW-1185">Reference proteome</keyword>
<evidence type="ECO:0000256" key="4">
    <source>
        <dbReference type="ARBA" id="ARBA00022490"/>
    </source>
</evidence>
<keyword evidence="8 11" id="KW-0238">DNA-binding</keyword>
<keyword evidence="9 11" id="KW-0233">DNA recombination</keyword>
<keyword evidence="5 11" id="KW-0132">Cell division</keyword>
<keyword evidence="10 11" id="KW-0131">Cell cycle</keyword>
<dbReference type="Pfam" id="PF02899">
    <property type="entry name" value="Phage_int_SAM_1"/>
    <property type="match status" value="1"/>
</dbReference>
<dbReference type="EMBL" id="AP021889">
    <property type="protein sequence ID" value="BBP45069.1"/>
    <property type="molecule type" value="Genomic_DNA"/>
</dbReference>
<dbReference type="Proteomes" id="UP000501726">
    <property type="component" value="Chromosome"/>
</dbReference>
<dbReference type="InterPro" id="IPR044068">
    <property type="entry name" value="CB"/>
</dbReference>
<accession>A0A6F8PSI5</accession>
<evidence type="ECO:0000256" key="9">
    <source>
        <dbReference type="ARBA" id="ARBA00023172"/>
    </source>
</evidence>
<dbReference type="GO" id="GO:0006313">
    <property type="term" value="P:DNA transposition"/>
    <property type="evidence" value="ECO:0007669"/>
    <property type="project" value="UniProtKB-UniRule"/>
</dbReference>
<dbReference type="GO" id="GO:0003677">
    <property type="term" value="F:DNA binding"/>
    <property type="evidence" value="ECO:0007669"/>
    <property type="project" value="UniProtKB-UniRule"/>
</dbReference>
<feature type="active site" description="O-(3'-phospho-DNA)-tyrosine intermediate" evidence="11">
    <location>
        <position position="284"/>
    </location>
</feature>
<dbReference type="Gene3D" id="1.10.150.130">
    <property type="match status" value="1"/>
</dbReference>
<dbReference type="InterPro" id="IPR013762">
    <property type="entry name" value="Integrase-like_cat_sf"/>
</dbReference>
<feature type="active site" evidence="11">
    <location>
        <position position="252"/>
    </location>
</feature>
<evidence type="ECO:0000256" key="5">
    <source>
        <dbReference type="ARBA" id="ARBA00022618"/>
    </source>
</evidence>
<evidence type="ECO:0000256" key="6">
    <source>
        <dbReference type="ARBA" id="ARBA00022829"/>
    </source>
</evidence>
<dbReference type="SUPFAM" id="SSF47823">
    <property type="entry name" value="lambda integrase-like, N-terminal domain"/>
    <property type="match status" value="1"/>
</dbReference>
<dbReference type="InterPro" id="IPR011010">
    <property type="entry name" value="DNA_brk_join_enz"/>
</dbReference>
<evidence type="ECO:0000313" key="14">
    <source>
        <dbReference type="EMBL" id="BBP45069.1"/>
    </source>
</evidence>
<dbReference type="PROSITE" id="PS51898">
    <property type="entry name" value="TYR_RECOMBINASE"/>
    <property type="match status" value="1"/>
</dbReference>
<dbReference type="GO" id="GO:0007059">
    <property type="term" value="P:chromosome segregation"/>
    <property type="evidence" value="ECO:0007669"/>
    <property type="project" value="UniProtKB-UniRule"/>
</dbReference>
<reference evidence="15" key="1">
    <citation type="submission" date="2019-11" db="EMBL/GenBank/DDBJ databases">
        <title>Isolation and characterization of two novel species in the genus Thiomicrorhabdus.</title>
        <authorList>
            <person name="Mochizuki J."/>
            <person name="Kojima H."/>
            <person name="Fukui M."/>
        </authorList>
    </citation>
    <scope>NUCLEOTIDE SEQUENCE [LARGE SCALE GENOMIC DNA]</scope>
    <source>
        <strain evidence="15">aks77</strain>
    </source>
</reference>
<dbReference type="Gene3D" id="1.10.443.10">
    <property type="entry name" value="Intergrase catalytic core"/>
    <property type="match status" value="1"/>
</dbReference>
<evidence type="ECO:0000256" key="8">
    <source>
        <dbReference type="ARBA" id="ARBA00023125"/>
    </source>
</evidence>
<name>A0A6F8PSI5_9GAMM</name>
<dbReference type="InterPro" id="IPR004107">
    <property type="entry name" value="Integrase_SAM-like_N"/>
</dbReference>
<dbReference type="RefSeq" id="WP_173270272.1">
    <property type="nucleotide sequence ID" value="NZ_AP021889.1"/>
</dbReference>
<keyword evidence="4 11" id="KW-0963">Cytoplasm</keyword>
<evidence type="ECO:0000313" key="15">
    <source>
        <dbReference type="Proteomes" id="UP000501726"/>
    </source>
</evidence>
<evidence type="ECO:0000256" key="2">
    <source>
        <dbReference type="ARBA" id="ARBA00006657"/>
    </source>
</evidence>
<dbReference type="InterPro" id="IPR050090">
    <property type="entry name" value="Tyrosine_recombinase_XerCD"/>
</dbReference>
<dbReference type="CDD" id="cd00798">
    <property type="entry name" value="INT_XerDC_C"/>
    <property type="match status" value="1"/>
</dbReference>